<sequence>SDRHPLMPNDASDAIYSHLDNSGKSMYISPFSREFMFDSAGFSYTVI</sequence>
<accession>A0A401QBV3</accession>
<name>A0A401QBV3_SCYTO</name>
<proteinExistence type="predicted"/>
<dbReference type="Proteomes" id="UP000288216">
    <property type="component" value="Unassembled WGS sequence"/>
</dbReference>
<gene>
    <name evidence="1" type="ORF">scyTo_0023792</name>
</gene>
<keyword evidence="2" id="KW-1185">Reference proteome</keyword>
<evidence type="ECO:0000313" key="2">
    <source>
        <dbReference type="Proteomes" id="UP000288216"/>
    </source>
</evidence>
<protein>
    <submittedName>
        <fullName evidence="1">Uncharacterized protein</fullName>
    </submittedName>
</protein>
<comment type="caution">
    <text evidence="1">The sequence shown here is derived from an EMBL/GenBank/DDBJ whole genome shotgun (WGS) entry which is preliminary data.</text>
</comment>
<dbReference type="AlphaFoldDB" id="A0A401QBV3"/>
<reference evidence="1 2" key="1">
    <citation type="journal article" date="2018" name="Nat. Ecol. Evol.">
        <title>Shark genomes provide insights into elasmobranch evolution and the origin of vertebrates.</title>
        <authorList>
            <person name="Hara Y"/>
            <person name="Yamaguchi K"/>
            <person name="Onimaru K"/>
            <person name="Kadota M"/>
            <person name="Koyanagi M"/>
            <person name="Keeley SD"/>
            <person name="Tatsumi K"/>
            <person name="Tanaka K"/>
            <person name="Motone F"/>
            <person name="Kageyama Y"/>
            <person name="Nozu R"/>
            <person name="Adachi N"/>
            <person name="Nishimura O"/>
            <person name="Nakagawa R"/>
            <person name="Tanegashima C"/>
            <person name="Kiyatake I"/>
            <person name="Matsumoto R"/>
            <person name="Murakumo K"/>
            <person name="Nishida K"/>
            <person name="Terakita A"/>
            <person name="Kuratani S"/>
            <person name="Sato K"/>
            <person name="Hyodo S Kuraku.S."/>
        </authorList>
    </citation>
    <scope>NUCLEOTIDE SEQUENCE [LARGE SCALE GENOMIC DNA]</scope>
</reference>
<evidence type="ECO:0000313" key="1">
    <source>
        <dbReference type="EMBL" id="GCB82868.1"/>
    </source>
</evidence>
<dbReference type="EMBL" id="BFAA01033858">
    <property type="protein sequence ID" value="GCB82868.1"/>
    <property type="molecule type" value="Genomic_DNA"/>
</dbReference>
<organism evidence="1 2">
    <name type="scientific">Scyliorhinus torazame</name>
    <name type="common">Cloudy catshark</name>
    <name type="synonym">Catulus torazame</name>
    <dbReference type="NCBI Taxonomy" id="75743"/>
    <lineage>
        <taxon>Eukaryota</taxon>
        <taxon>Metazoa</taxon>
        <taxon>Chordata</taxon>
        <taxon>Craniata</taxon>
        <taxon>Vertebrata</taxon>
        <taxon>Chondrichthyes</taxon>
        <taxon>Elasmobranchii</taxon>
        <taxon>Galeomorphii</taxon>
        <taxon>Galeoidea</taxon>
        <taxon>Carcharhiniformes</taxon>
        <taxon>Scyliorhinidae</taxon>
        <taxon>Scyliorhinus</taxon>
    </lineage>
</organism>
<feature type="non-terminal residue" evidence="1">
    <location>
        <position position="1"/>
    </location>
</feature>